<gene>
    <name evidence="1" type="ORF">AMATHDRAFT_126557</name>
</gene>
<feature type="non-terminal residue" evidence="1">
    <location>
        <position position="52"/>
    </location>
</feature>
<organism evidence="1 2">
    <name type="scientific">Amanita thiersii Skay4041</name>
    <dbReference type="NCBI Taxonomy" id="703135"/>
    <lineage>
        <taxon>Eukaryota</taxon>
        <taxon>Fungi</taxon>
        <taxon>Dikarya</taxon>
        <taxon>Basidiomycota</taxon>
        <taxon>Agaricomycotina</taxon>
        <taxon>Agaricomycetes</taxon>
        <taxon>Agaricomycetidae</taxon>
        <taxon>Agaricales</taxon>
        <taxon>Pluteineae</taxon>
        <taxon>Amanitaceae</taxon>
        <taxon>Amanita</taxon>
    </lineage>
</organism>
<evidence type="ECO:0000313" key="1">
    <source>
        <dbReference type="EMBL" id="PFH46152.1"/>
    </source>
</evidence>
<proteinExistence type="predicted"/>
<accession>A0A2A9NEK7</accession>
<dbReference type="EMBL" id="KZ302228">
    <property type="protein sequence ID" value="PFH46152.1"/>
    <property type="molecule type" value="Genomic_DNA"/>
</dbReference>
<dbReference type="Gene3D" id="1.20.1280.50">
    <property type="match status" value="1"/>
</dbReference>
<reference evidence="1 2" key="1">
    <citation type="submission" date="2014-02" db="EMBL/GenBank/DDBJ databases">
        <title>Transposable element dynamics among asymbiotic and ectomycorrhizal Amanita fungi.</title>
        <authorList>
            <consortium name="DOE Joint Genome Institute"/>
            <person name="Hess J."/>
            <person name="Skrede I."/>
            <person name="Wolfe B."/>
            <person name="LaButti K."/>
            <person name="Ohm R.A."/>
            <person name="Grigoriev I.V."/>
            <person name="Pringle A."/>
        </authorList>
    </citation>
    <scope>NUCLEOTIDE SEQUENCE [LARGE SCALE GENOMIC DNA]</scope>
    <source>
        <strain evidence="1 2">SKay4041</strain>
    </source>
</reference>
<dbReference type="Proteomes" id="UP000242287">
    <property type="component" value="Unassembled WGS sequence"/>
</dbReference>
<keyword evidence="2" id="KW-1185">Reference proteome</keyword>
<dbReference type="OrthoDB" id="2269034at2759"/>
<dbReference type="AlphaFoldDB" id="A0A2A9NEK7"/>
<sequence>PVERLPPDVLVNIFIHCLQKRAASNTTGAAPLLLCEVCSSWRTLALQTPRLW</sequence>
<evidence type="ECO:0000313" key="2">
    <source>
        <dbReference type="Proteomes" id="UP000242287"/>
    </source>
</evidence>
<protein>
    <submittedName>
        <fullName evidence="1">Uncharacterized protein</fullName>
    </submittedName>
</protein>
<feature type="non-terminal residue" evidence="1">
    <location>
        <position position="1"/>
    </location>
</feature>
<name>A0A2A9NEK7_9AGAR</name>